<dbReference type="RefSeq" id="WP_112158972.1">
    <property type="nucleotide sequence ID" value="NZ_QKRX01000005.1"/>
</dbReference>
<feature type="transmembrane region" description="Helical" evidence="1">
    <location>
        <begin position="396"/>
        <end position="417"/>
    </location>
</feature>
<proteinExistence type="predicted"/>
<keyword evidence="1" id="KW-1133">Transmembrane helix</keyword>
<dbReference type="Pfam" id="PF11902">
    <property type="entry name" value="DUF3422"/>
    <property type="match status" value="1"/>
</dbReference>
<keyword evidence="1" id="KW-0812">Transmembrane</keyword>
<dbReference type="AlphaFoldDB" id="A0A364NMN3"/>
<name>A0A364NMN3_9GAMM</name>
<dbReference type="EMBL" id="QKRX01000005">
    <property type="protein sequence ID" value="RAU18331.1"/>
    <property type="molecule type" value="Genomic_DNA"/>
</dbReference>
<evidence type="ECO:0000313" key="2">
    <source>
        <dbReference type="EMBL" id="RAU18331.1"/>
    </source>
</evidence>
<keyword evidence="1" id="KW-0472">Membrane</keyword>
<dbReference type="Proteomes" id="UP000250744">
    <property type="component" value="Unassembled WGS sequence"/>
</dbReference>
<evidence type="ECO:0000256" key="1">
    <source>
        <dbReference type="SAM" id="Phobius"/>
    </source>
</evidence>
<keyword evidence="3" id="KW-1185">Reference proteome</keyword>
<accession>A0A364NMN3</accession>
<dbReference type="InterPro" id="IPR021830">
    <property type="entry name" value="DUF3422"/>
</dbReference>
<comment type="caution">
    <text evidence="2">The sequence shown here is derived from an EMBL/GenBank/DDBJ whole genome shotgun (WGS) entry which is preliminary data.</text>
</comment>
<dbReference type="OrthoDB" id="9767470at2"/>
<evidence type="ECO:0000313" key="3">
    <source>
        <dbReference type="Proteomes" id="UP000250744"/>
    </source>
</evidence>
<protein>
    <submittedName>
        <fullName evidence="2">DUF3422 domain-containing protein</fullName>
    </submittedName>
</protein>
<sequence>MESLSSRSHPLRDVLDKELQQRTFPPINTPCSLCHFTLTVDPSSRTLELQLMQQLSTQLGQVLADTAQDITLPLYGQWLRWERHGEFSSYTFIRTGANQPWFDDPLDFLPARDWFNDIPGQIFRIIQLTVLPEEQSLPDAEIAMLFNPENCISSHLAAGKARIWTDFQKHAEGAGRMLLINKGLSASALGRLAQQLFDLGNYRKLSLLGWPVSRQSLLKLNQLEQDLAILTQRIEQEPHNDEQLLNEIIQLAAATERLIAENNSRLQATAAYYQLTLDRLKALEEQAIDDQLSLQDFTARRLTPAFRTSESVQLRQNSLSGRLGRSTELLRTRINLKLEQQNQQLLLSMEQKAKLQLKMQQMVEGLSLVAISYYAIQVGHKMLDALAYWFPQINLAFWQAISVPVLVSGVVVLLSWLSRRVKGHHSK</sequence>
<reference evidence="2 3" key="1">
    <citation type="submission" date="2018-06" db="EMBL/GenBank/DDBJ databases">
        <title>Nitrincola tibetense sp. nov., isolated from Lake XuguoCo on Tibetan Plateau.</title>
        <authorList>
            <person name="Xing P."/>
        </authorList>
    </citation>
    <scope>NUCLEOTIDE SEQUENCE [LARGE SCALE GENOMIC DNA]</scope>
    <source>
        <strain evidence="3">xg18</strain>
    </source>
</reference>
<organism evidence="2 3">
    <name type="scientific">Nitrincola tibetensis</name>
    <dbReference type="NCBI Taxonomy" id="2219697"/>
    <lineage>
        <taxon>Bacteria</taxon>
        <taxon>Pseudomonadati</taxon>
        <taxon>Pseudomonadota</taxon>
        <taxon>Gammaproteobacteria</taxon>
        <taxon>Oceanospirillales</taxon>
        <taxon>Oceanospirillaceae</taxon>
        <taxon>Nitrincola</taxon>
    </lineage>
</organism>
<gene>
    <name evidence="2" type="ORF">DN062_08865</name>
</gene>